<sequence length="281" mass="30647">MGERTRVELGRREDLGADCANCFGLCCVALAFAKSADFPFDKAAGEPCENLASDDACRIHPHLRDRGFKGCTVFDCFGAGQKVSRLTFSGRSWREDPRTRTAMFSTFPIVRRLHELLWYVDEAITMVQTSRDATPWLVAFERIQQLSDRDADDLGGLDVDAEYDAVRDLLVEASGIARAGHEGRESKRGGHPLEPGSDLIGAQLAGMDLRGLSIRGSVAIGADFSDAKMQLCDVLGVDMRDADLGGADLGTAIYLTQMQVNSARGDSRTALPDGFDRPSHW</sequence>
<dbReference type="SUPFAM" id="SSF141571">
    <property type="entry name" value="Pentapeptide repeat-like"/>
    <property type="match status" value="1"/>
</dbReference>
<dbReference type="RefSeq" id="WP_136424240.1">
    <property type="nucleotide sequence ID" value="NZ_SSSN01000005.1"/>
</dbReference>
<dbReference type="Proteomes" id="UP000307380">
    <property type="component" value="Unassembled WGS sequence"/>
</dbReference>
<dbReference type="EMBL" id="SSSN01000005">
    <property type="protein sequence ID" value="THG34442.1"/>
    <property type="molecule type" value="Genomic_DNA"/>
</dbReference>
<keyword evidence="2" id="KW-1185">Reference proteome</keyword>
<evidence type="ECO:0000313" key="1">
    <source>
        <dbReference type="EMBL" id="THG34442.1"/>
    </source>
</evidence>
<accession>A0A4S4FWG7</accession>
<dbReference type="AlphaFoldDB" id="A0A4S4FWG7"/>
<organism evidence="1 2">
    <name type="scientific">Orlajensenia flava</name>
    <dbReference type="NCBI Taxonomy" id="2565934"/>
    <lineage>
        <taxon>Bacteria</taxon>
        <taxon>Bacillati</taxon>
        <taxon>Actinomycetota</taxon>
        <taxon>Actinomycetes</taxon>
        <taxon>Micrococcales</taxon>
        <taxon>Microbacteriaceae</taxon>
        <taxon>Orlajensenia</taxon>
    </lineage>
</organism>
<comment type="caution">
    <text evidence="1">The sequence shown here is derived from an EMBL/GenBank/DDBJ whole genome shotgun (WGS) entry which is preliminary data.</text>
</comment>
<evidence type="ECO:0000313" key="2">
    <source>
        <dbReference type="Proteomes" id="UP000307380"/>
    </source>
</evidence>
<gene>
    <name evidence="1" type="ORF">E6C70_09255</name>
</gene>
<dbReference type="OrthoDB" id="154708at2"/>
<dbReference type="InterPro" id="IPR001646">
    <property type="entry name" value="5peptide_repeat"/>
</dbReference>
<protein>
    <submittedName>
        <fullName evidence="1">Pentapeptide repeat-containing protein</fullName>
    </submittedName>
</protein>
<reference evidence="1 2" key="1">
    <citation type="submission" date="2019-04" db="EMBL/GenBank/DDBJ databases">
        <authorList>
            <person name="Jiang L."/>
        </authorList>
    </citation>
    <scope>NUCLEOTIDE SEQUENCE [LARGE SCALE GENOMIC DNA]</scope>
    <source>
        <strain evidence="1 2">YIM 131861</strain>
    </source>
</reference>
<proteinExistence type="predicted"/>
<dbReference type="Pfam" id="PF00805">
    <property type="entry name" value="Pentapeptide"/>
    <property type="match status" value="1"/>
</dbReference>
<name>A0A4S4FWG7_9MICO</name>
<dbReference type="Gene3D" id="2.160.20.80">
    <property type="entry name" value="E3 ubiquitin-protein ligase SopA"/>
    <property type="match status" value="1"/>
</dbReference>